<dbReference type="EMBL" id="CAADJZ010000001">
    <property type="protein sequence ID" value="VFT71210.1"/>
    <property type="molecule type" value="Genomic_DNA"/>
</dbReference>
<dbReference type="Proteomes" id="UP000255543">
    <property type="component" value="Unassembled WGS sequence"/>
</dbReference>
<evidence type="ECO:0000313" key="2">
    <source>
        <dbReference type="EMBL" id="VFT71210.1"/>
    </source>
</evidence>
<reference evidence="2 4" key="2">
    <citation type="submission" date="2019-03" db="EMBL/GenBank/DDBJ databases">
        <authorList>
            <consortium name="Pathogen Informatics"/>
        </authorList>
    </citation>
    <scope>NUCLEOTIDE SEQUENCE [LARGE SCALE GENOMIC DNA]</scope>
    <source>
        <strain evidence="2 4">NCTC10974</strain>
    </source>
</reference>
<reference evidence="1 3" key="1">
    <citation type="submission" date="2018-06" db="EMBL/GenBank/DDBJ databases">
        <authorList>
            <consortium name="Pathogen Informatics"/>
            <person name="Doyle S."/>
        </authorList>
    </citation>
    <scope>NUCLEOTIDE SEQUENCE [LARGE SCALE GENOMIC DNA]</scope>
    <source>
        <strain evidence="1 3">NCTC8179</strain>
    </source>
</reference>
<evidence type="ECO:0000313" key="4">
    <source>
        <dbReference type="Proteomes" id="UP000358010"/>
    </source>
</evidence>
<name>A0A376ZKN6_ECOLX</name>
<dbReference type="AlphaFoldDB" id="A0A376ZKN6"/>
<dbReference type="EMBL" id="UGEB01000001">
    <property type="protein sequence ID" value="STK60460.1"/>
    <property type="molecule type" value="Genomic_DNA"/>
</dbReference>
<sequence>MAGSFAEDLVKCLQNGLNFSGIGGRTDNLVHNQHYSEN</sequence>
<evidence type="ECO:0000313" key="1">
    <source>
        <dbReference type="EMBL" id="STK60460.1"/>
    </source>
</evidence>
<dbReference type="Proteomes" id="UP000358010">
    <property type="component" value="Unassembled WGS sequence"/>
</dbReference>
<proteinExistence type="predicted"/>
<accession>A0A376ZKN6</accession>
<organism evidence="1 3">
    <name type="scientific">Escherichia coli</name>
    <dbReference type="NCBI Taxonomy" id="562"/>
    <lineage>
        <taxon>Bacteria</taxon>
        <taxon>Pseudomonadati</taxon>
        <taxon>Pseudomonadota</taxon>
        <taxon>Gammaproteobacteria</taxon>
        <taxon>Enterobacterales</taxon>
        <taxon>Enterobacteriaceae</taxon>
        <taxon>Escherichia</taxon>
    </lineage>
</organism>
<protein>
    <submittedName>
        <fullName evidence="1">Uncharacterized protein</fullName>
    </submittedName>
</protein>
<gene>
    <name evidence="2" type="ORF">NCTC10974_04825</name>
    <name evidence="1" type="ORF">NCTC8179_01148</name>
</gene>
<evidence type="ECO:0000313" key="3">
    <source>
        <dbReference type="Proteomes" id="UP000255543"/>
    </source>
</evidence>